<keyword evidence="11" id="KW-1185">Reference proteome</keyword>
<dbReference type="Gene3D" id="3.40.50.300">
    <property type="entry name" value="P-loop containing nucleotide triphosphate hydrolases"/>
    <property type="match status" value="2"/>
</dbReference>
<comment type="similarity">
    <text evidence="2">Belongs to the ABC transporter superfamily.</text>
</comment>
<dbReference type="CDD" id="cd03257">
    <property type="entry name" value="ABC_NikE_OppD_transporters"/>
    <property type="match status" value="2"/>
</dbReference>
<dbReference type="NCBIfam" id="NF007739">
    <property type="entry name" value="PRK10419.1"/>
    <property type="match status" value="2"/>
</dbReference>
<evidence type="ECO:0000256" key="4">
    <source>
        <dbReference type="ARBA" id="ARBA00022475"/>
    </source>
</evidence>
<evidence type="ECO:0000256" key="8">
    <source>
        <dbReference type="SAM" id="MobiDB-lite"/>
    </source>
</evidence>
<dbReference type="Proteomes" id="UP000598996">
    <property type="component" value="Unassembled WGS sequence"/>
</dbReference>
<dbReference type="Pfam" id="PF00005">
    <property type="entry name" value="ABC_tran"/>
    <property type="match status" value="2"/>
</dbReference>
<comment type="subcellular location">
    <subcellularLocation>
        <location evidence="1">Cell membrane</location>
        <topology evidence="1">Peripheral membrane protein</topology>
    </subcellularLocation>
</comment>
<dbReference type="InterPro" id="IPR027417">
    <property type="entry name" value="P-loop_NTPase"/>
</dbReference>
<reference evidence="10 11" key="1">
    <citation type="submission" date="2021-01" db="EMBL/GenBank/DDBJ databases">
        <title>Actinoplanes sp. nov. LDG1-01 isolated from lichen.</title>
        <authorList>
            <person name="Saeng-In P."/>
            <person name="Phongsopitanun W."/>
            <person name="Kanchanasin P."/>
            <person name="Yuki M."/>
            <person name="Kudo T."/>
            <person name="Ohkuma M."/>
            <person name="Tanasupawat S."/>
        </authorList>
    </citation>
    <scope>NUCLEOTIDE SEQUENCE [LARGE SCALE GENOMIC DNA]</scope>
    <source>
        <strain evidence="10 11">LDG1-01</strain>
    </source>
</reference>
<feature type="region of interest" description="Disordered" evidence="8">
    <location>
        <begin position="255"/>
        <end position="391"/>
    </location>
</feature>
<protein>
    <submittedName>
        <fullName evidence="10">Nickel ABC transporter ATP-binding protein NikE</fullName>
    </submittedName>
</protein>
<dbReference type="InterPro" id="IPR050388">
    <property type="entry name" value="ABC_Ni/Peptide_Import"/>
</dbReference>
<comment type="caution">
    <text evidence="10">The sequence shown here is derived from an EMBL/GenBank/DDBJ whole genome shotgun (WGS) entry which is preliminary data.</text>
</comment>
<keyword evidence="4" id="KW-1003">Cell membrane</keyword>
<keyword evidence="3" id="KW-0813">Transport</keyword>
<evidence type="ECO:0000313" key="11">
    <source>
        <dbReference type="Proteomes" id="UP000598996"/>
    </source>
</evidence>
<evidence type="ECO:0000256" key="2">
    <source>
        <dbReference type="ARBA" id="ARBA00005417"/>
    </source>
</evidence>
<dbReference type="InterPro" id="IPR003593">
    <property type="entry name" value="AAA+_ATPase"/>
</dbReference>
<organism evidence="10 11">
    <name type="scientific">Paractinoplanes lichenicola</name>
    <dbReference type="NCBI Taxonomy" id="2802976"/>
    <lineage>
        <taxon>Bacteria</taxon>
        <taxon>Bacillati</taxon>
        <taxon>Actinomycetota</taxon>
        <taxon>Actinomycetes</taxon>
        <taxon>Micromonosporales</taxon>
        <taxon>Micromonosporaceae</taxon>
        <taxon>Paractinoplanes</taxon>
    </lineage>
</organism>
<dbReference type="InterPro" id="IPR003439">
    <property type="entry name" value="ABC_transporter-like_ATP-bd"/>
</dbReference>
<evidence type="ECO:0000256" key="7">
    <source>
        <dbReference type="ARBA" id="ARBA00023136"/>
    </source>
</evidence>
<name>A0ABS1VHY6_9ACTN</name>
<feature type="domain" description="ABC transporter" evidence="9">
    <location>
        <begin position="6"/>
        <end position="249"/>
    </location>
</feature>
<evidence type="ECO:0000256" key="3">
    <source>
        <dbReference type="ARBA" id="ARBA00022448"/>
    </source>
</evidence>
<proteinExistence type="inferred from homology"/>
<dbReference type="PANTHER" id="PTHR43297">
    <property type="entry name" value="OLIGOPEPTIDE TRANSPORT ATP-BINDING PROTEIN APPD"/>
    <property type="match status" value="1"/>
</dbReference>
<accession>A0ABS1VHY6</accession>
<sequence length="669" mass="70621">MTLVHIQGLDVGYARHRTISPAVTGLDLTVAQGEVVAIVGESGSGKTTTANALIGLLPANGRITAGSAVVDGVETAGAKERVLRGLRGSVVGLIPQDPMVGLNPTQRVGAQVAEAVRLRGGSHTEALAFLEEAGVPDPEMRARQYPHELSGGLRQRVLIAIALAGKPKLIIADEPTSALDVTVQKRILDHLEGLVRGQGIALLIITHDLAVAADRADRIAVMRDGRKVEEGNPGQILHFPAEPYTRRLVEAATPAIPRPTPASPAVPRSTPASPAGPRAEPLSRFEPASPAVPRLEAEQPAAPSPEPAAHAELGSPAAPLSGPAAPDVPGPATVSRPTSDPAPASPAFPQAKAVPPGSPTPPPDLSSFAGGAATVLPRPPREDVGDPSLNGAAILAYPQGKTETSPTPVLALNEVSKIFPVSDPRRGRRGFNALDKVTFEVPRGRTHALVGESGCGKTTTLRIALGLESATSGSVRLDGHEIAGLSWNRMRPLRRKAQLVHQDPFATLDPKFSVRQSIVEPLVSFRVGDRRSREARARELLDQVALPVSYLDRRPRELSGGQRQRVAIARALALQPDLIMLDEPVSALDVLVQEQILQLLAELQRELGLSYLFVSHDLAVVARISHTVSVMSDGRIVEQGRVADVFTNPSSPRTRELVEAIPGRRANAA</sequence>
<dbReference type="InterPro" id="IPR017871">
    <property type="entry name" value="ABC_transporter-like_CS"/>
</dbReference>
<evidence type="ECO:0000256" key="5">
    <source>
        <dbReference type="ARBA" id="ARBA00022741"/>
    </source>
</evidence>
<evidence type="ECO:0000256" key="6">
    <source>
        <dbReference type="ARBA" id="ARBA00022840"/>
    </source>
</evidence>
<feature type="compositionally biased region" description="Low complexity" evidence="8">
    <location>
        <begin position="307"/>
        <end position="325"/>
    </location>
</feature>
<dbReference type="EMBL" id="JAENHO010000001">
    <property type="protein sequence ID" value="MBL7253362.1"/>
    <property type="molecule type" value="Genomic_DNA"/>
</dbReference>
<dbReference type="PROSITE" id="PS50893">
    <property type="entry name" value="ABC_TRANSPORTER_2"/>
    <property type="match status" value="2"/>
</dbReference>
<dbReference type="RefSeq" id="WP_202989722.1">
    <property type="nucleotide sequence ID" value="NZ_JAENHO010000001.1"/>
</dbReference>
<dbReference type="SUPFAM" id="SSF52540">
    <property type="entry name" value="P-loop containing nucleoside triphosphate hydrolases"/>
    <property type="match status" value="2"/>
</dbReference>
<dbReference type="PANTHER" id="PTHR43297:SF2">
    <property type="entry name" value="DIPEPTIDE TRANSPORT ATP-BINDING PROTEIN DPPD"/>
    <property type="match status" value="1"/>
</dbReference>
<dbReference type="PROSITE" id="PS00211">
    <property type="entry name" value="ABC_TRANSPORTER_1"/>
    <property type="match status" value="1"/>
</dbReference>
<evidence type="ECO:0000313" key="10">
    <source>
        <dbReference type="EMBL" id="MBL7253362.1"/>
    </source>
</evidence>
<evidence type="ECO:0000259" key="9">
    <source>
        <dbReference type="PROSITE" id="PS50893"/>
    </source>
</evidence>
<keyword evidence="7" id="KW-0472">Membrane</keyword>
<gene>
    <name evidence="10" type="primary">nikE</name>
    <name evidence="10" type="ORF">JKJ07_03470</name>
</gene>
<keyword evidence="6 10" id="KW-0067">ATP-binding</keyword>
<dbReference type="GO" id="GO:0005524">
    <property type="term" value="F:ATP binding"/>
    <property type="evidence" value="ECO:0007669"/>
    <property type="project" value="UniProtKB-KW"/>
</dbReference>
<keyword evidence="5" id="KW-0547">Nucleotide-binding</keyword>
<dbReference type="SMART" id="SM00382">
    <property type="entry name" value="AAA"/>
    <property type="match status" value="2"/>
</dbReference>
<evidence type="ECO:0000256" key="1">
    <source>
        <dbReference type="ARBA" id="ARBA00004202"/>
    </source>
</evidence>
<feature type="domain" description="ABC transporter" evidence="9">
    <location>
        <begin position="410"/>
        <end position="658"/>
    </location>
</feature>